<feature type="transmembrane region" description="Helical" evidence="2">
    <location>
        <begin position="79"/>
        <end position="97"/>
    </location>
</feature>
<keyword evidence="5" id="KW-1185">Reference proteome</keyword>
<keyword evidence="2" id="KW-0812">Transmembrane</keyword>
<evidence type="ECO:0000313" key="4">
    <source>
        <dbReference type="EMBL" id="RLL61933.1"/>
    </source>
</evidence>
<keyword evidence="2" id="KW-0472">Membrane</keyword>
<organism evidence="4 5">
    <name type="scientific">Paenirhodobacter hankyongi</name>
    <dbReference type="NCBI Taxonomy" id="2294033"/>
    <lineage>
        <taxon>Bacteria</taxon>
        <taxon>Pseudomonadati</taxon>
        <taxon>Pseudomonadota</taxon>
        <taxon>Alphaproteobacteria</taxon>
        <taxon>Rhodobacterales</taxon>
        <taxon>Rhodobacter group</taxon>
        <taxon>Paenirhodobacter</taxon>
    </lineage>
</organism>
<protein>
    <submittedName>
        <fullName evidence="4">LytTR family transcriptional regulator</fullName>
    </submittedName>
</protein>
<feature type="transmembrane region" description="Helical" evidence="2">
    <location>
        <begin position="47"/>
        <end position="67"/>
    </location>
</feature>
<dbReference type="Pfam" id="PF04397">
    <property type="entry name" value="LytTR"/>
    <property type="match status" value="1"/>
</dbReference>
<dbReference type="SMART" id="SM00850">
    <property type="entry name" value="LytTR"/>
    <property type="match status" value="1"/>
</dbReference>
<dbReference type="Proteomes" id="UP000279673">
    <property type="component" value="Unassembled WGS sequence"/>
</dbReference>
<feature type="transmembrane region" description="Helical" evidence="2">
    <location>
        <begin position="112"/>
        <end position="133"/>
    </location>
</feature>
<dbReference type="EMBL" id="RCHI01000026">
    <property type="protein sequence ID" value="RLL61933.1"/>
    <property type="molecule type" value="Genomic_DNA"/>
</dbReference>
<evidence type="ECO:0000256" key="2">
    <source>
        <dbReference type="SAM" id="Phobius"/>
    </source>
</evidence>
<dbReference type="PROSITE" id="PS50930">
    <property type="entry name" value="HTH_LYTTR"/>
    <property type="match status" value="1"/>
</dbReference>
<dbReference type="Gene3D" id="2.40.50.1020">
    <property type="entry name" value="LytTr DNA-binding domain"/>
    <property type="match status" value="1"/>
</dbReference>
<sequence>MTSFVQAYQRALFQPVVPVIWGVMSIFGIVAGPFGTLQSISLGMRCIYWPVIIGLGVLVGAVLRVVVQDYMGLRRYATEAPALALFSALLLTPPFWWLTDLLASDRGAAPDVAAMALYVFVASMGVSTLRHAFNPNSDLMRMWSEEEGGAALAEAEEADAKEEEGPPSDPRESGPRLAARLPECDCGPIIRLQVRDHYVEVITCSGRASLLMRFADAVAEMEGVEGLQVHRSHWVARAAIRAIARRRGKVLLVMCDGSEVPVSRTYLPQVEALGLPPAEAGA</sequence>
<dbReference type="GO" id="GO:0003677">
    <property type="term" value="F:DNA binding"/>
    <property type="evidence" value="ECO:0007669"/>
    <property type="project" value="InterPro"/>
</dbReference>
<evidence type="ECO:0000259" key="3">
    <source>
        <dbReference type="PROSITE" id="PS50930"/>
    </source>
</evidence>
<proteinExistence type="predicted"/>
<accession>A0A421BJ74</accession>
<reference evidence="4 5" key="1">
    <citation type="submission" date="2018-10" db="EMBL/GenBank/DDBJ databases">
        <title>Rhodobacter sp . BO-81.</title>
        <authorList>
            <person name="Im W.T."/>
        </authorList>
    </citation>
    <scope>NUCLEOTIDE SEQUENCE [LARGE SCALE GENOMIC DNA]</scope>
    <source>
        <strain evidence="4 5">BO-81</strain>
    </source>
</reference>
<name>A0A421BJ74_9RHOB</name>
<dbReference type="InterPro" id="IPR007492">
    <property type="entry name" value="LytTR_DNA-bd_dom"/>
</dbReference>
<feature type="domain" description="HTH LytTR-type" evidence="3">
    <location>
        <begin position="189"/>
        <end position="275"/>
    </location>
</feature>
<feature type="transmembrane region" description="Helical" evidence="2">
    <location>
        <begin position="12"/>
        <end position="35"/>
    </location>
</feature>
<gene>
    <name evidence="4" type="ORF">DYS74_17555</name>
</gene>
<dbReference type="AlphaFoldDB" id="A0A421BJ74"/>
<evidence type="ECO:0000256" key="1">
    <source>
        <dbReference type="SAM" id="MobiDB-lite"/>
    </source>
</evidence>
<feature type="region of interest" description="Disordered" evidence="1">
    <location>
        <begin position="152"/>
        <end position="177"/>
    </location>
</feature>
<comment type="caution">
    <text evidence="4">The sequence shown here is derived from an EMBL/GenBank/DDBJ whole genome shotgun (WGS) entry which is preliminary data.</text>
</comment>
<feature type="compositionally biased region" description="Acidic residues" evidence="1">
    <location>
        <begin position="154"/>
        <end position="166"/>
    </location>
</feature>
<evidence type="ECO:0000313" key="5">
    <source>
        <dbReference type="Proteomes" id="UP000279673"/>
    </source>
</evidence>
<keyword evidence="2" id="KW-1133">Transmembrane helix</keyword>